<keyword evidence="1" id="KW-0812">Transmembrane</keyword>
<organism evidence="2">
    <name type="scientific">marine metagenome</name>
    <dbReference type="NCBI Taxonomy" id="408172"/>
    <lineage>
        <taxon>unclassified sequences</taxon>
        <taxon>metagenomes</taxon>
        <taxon>ecological metagenomes</taxon>
    </lineage>
</organism>
<evidence type="ECO:0000313" key="2">
    <source>
        <dbReference type="EMBL" id="SUZ95998.1"/>
    </source>
</evidence>
<dbReference type="AlphaFoldDB" id="A0A381RY79"/>
<gene>
    <name evidence="2" type="ORF">METZ01_LOCUS48852</name>
</gene>
<evidence type="ECO:0000256" key="1">
    <source>
        <dbReference type="SAM" id="Phobius"/>
    </source>
</evidence>
<keyword evidence="1" id="KW-1133">Transmembrane helix</keyword>
<proteinExistence type="predicted"/>
<protein>
    <submittedName>
        <fullName evidence="2">Uncharacterized protein</fullName>
    </submittedName>
</protein>
<reference evidence="2" key="1">
    <citation type="submission" date="2018-05" db="EMBL/GenBank/DDBJ databases">
        <authorList>
            <person name="Lanie J.A."/>
            <person name="Ng W.-L."/>
            <person name="Kazmierczak K.M."/>
            <person name="Andrzejewski T.M."/>
            <person name="Davidsen T.M."/>
            <person name="Wayne K.J."/>
            <person name="Tettelin H."/>
            <person name="Glass J.I."/>
            <person name="Rusch D."/>
            <person name="Podicherti R."/>
            <person name="Tsui H.-C.T."/>
            <person name="Winkler M.E."/>
        </authorList>
    </citation>
    <scope>NUCLEOTIDE SEQUENCE</scope>
</reference>
<name>A0A381RY79_9ZZZZ</name>
<feature type="transmembrane region" description="Helical" evidence="1">
    <location>
        <begin position="6"/>
        <end position="25"/>
    </location>
</feature>
<sequence>MPARPFVIGGLLLLVLGLVGEFLVFPTMLASDGGEFEAQITTSDEIDTYNEYDAGDTVILVDTIARIQYEDGKTSVWLESIGADFEDDIRFRFDGNLLSDFGPDSKVVITFEVVEYASNEVPEGYDVSDSSDRALPADAVAPRYSTQPELAFGGLTALGLLLLVFGGYSAWKGGGKEEDDWGMTAPPAAPAAAPVIAGAAPVAFPPAVAPPAMQPAPLATQPTAYPTSTETQLIQCPACQSQLQINDPTRPLNITCPGCQAGMVVR</sequence>
<accession>A0A381RY79</accession>
<dbReference type="EMBL" id="UINC01002373">
    <property type="protein sequence ID" value="SUZ95998.1"/>
    <property type="molecule type" value="Genomic_DNA"/>
</dbReference>
<keyword evidence="1" id="KW-0472">Membrane</keyword>